<feature type="domain" description="TRAFD1/XAF1 zinc finger" evidence="5">
    <location>
        <begin position="460"/>
        <end position="488"/>
    </location>
</feature>
<keyword evidence="2" id="KW-0833">Ubl conjugation pathway</keyword>
<evidence type="ECO:0000259" key="5">
    <source>
        <dbReference type="Pfam" id="PF21366"/>
    </source>
</evidence>
<evidence type="ECO:0000313" key="8">
    <source>
        <dbReference type="Proteomes" id="UP000094801"/>
    </source>
</evidence>
<dbReference type="Pfam" id="PF16558">
    <property type="entry name" value="AZUL"/>
    <property type="match status" value="1"/>
</dbReference>
<dbReference type="Pfam" id="PF21366">
    <property type="entry name" value="TRAFD1-XIAF1_ZnF"/>
    <property type="match status" value="1"/>
</dbReference>
<dbReference type="AlphaFoldDB" id="A0A1E4T0G9"/>
<dbReference type="InterPro" id="IPR049439">
    <property type="entry name" value="TRAFD1-XIAF1_Znf"/>
</dbReference>
<dbReference type="OrthoDB" id="193703at2759"/>
<dbReference type="Pfam" id="PF23580">
    <property type="entry name" value="Znf_XAF1_N"/>
    <property type="match status" value="1"/>
</dbReference>
<dbReference type="Gene3D" id="2.40.40.50">
    <property type="entry name" value="Ubiquitin fusion degradation protein UFD1, N-terminal domain"/>
    <property type="match status" value="1"/>
</dbReference>
<dbReference type="InterPro" id="IPR004854">
    <property type="entry name" value="Ufd1-like"/>
</dbReference>
<proteinExistence type="inferred from homology"/>
<feature type="domain" description="Ubiquitin fusion degradation protein UFD1 N-terminal subdomain 1" evidence="3">
    <location>
        <begin position="23"/>
        <end position="109"/>
    </location>
</feature>
<name>A0A1E4T0G9_9ASCO</name>
<dbReference type="Gene3D" id="6.10.130.10">
    <property type="entry name" value="Ubiquitin-protein ligase E3A, N-terminal zinc-binding domain (AZUL)"/>
    <property type="match status" value="1"/>
</dbReference>
<protein>
    <submittedName>
        <fullName evidence="7">Uncharacterized protein</fullName>
    </submittedName>
</protein>
<dbReference type="PANTHER" id="PTHR12555">
    <property type="entry name" value="UBIQUITIN FUSION DEGRADATON PROTEIN 1"/>
    <property type="match status" value="1"/>
</dbReference>
<dbReference type="EMBL" id="KV453853">
    <property type="protein sequence ID" value="ODV85266.1"/>
    <property type="molecule type" value="Genomic_DNA"/>
</dbReference>
<evidence type="ECO:0000259" key="3">
    <source>
        <dbReference type="Pfam" id="PF03152"/>
    </source>
</evidence>
<evidence type="ECO:0000259" key="6">
    <source>
        <dbReference type="Pfam" id="PF24842"/>
    </source>
</evidence>
<accession>A0A1E4T0G9</accession>
<dbReference type="PANTHER" id="PTHR12555:SF15">
    <property type="entry name" value="FUSION DEGRADATION PROTEIN (UFD1), PUTATIVE (AFU_ORTHOLOGUE AFUA_4G04640)-RELATED"/>
    <property type="match status" value="1"/>
</dbReference>
<dbReference type="GO" id="GO:0031593">
    <property type="term" value="F:polyubiquitin modification-dependent protein binding"/>
    <property type="evidence" value="ECO:0007669"/>
    <property type="project" value="TreeGrafter"/>
</dbReference>
<dbReference type="GO" id="GO:0006511">
    <property type="term" value="P:ubiquitin-dependent protein catabolic process"/>
    <property type="evidence" value="ECO:0007669"/>
    <property type="project" value="InterPro"/>
</dbReference>
<organism evidence="7 8">
    <name type="scientific">[Candida] arabinofermentans NRRL YB-2248</name>
    <dbReference type="NCBI Taxonomy" id="983967"/>
    <lineage>
        <taxon>Eukaryota</taxon>
        <taxon>Fungi</taxon>
        <taxon>Dikarya</taxon>
        <taxon>Ascomycota</taxon>
        <taxon>Saccharomycotina</taxon>
        <taxon>Pichiomycetes</taxon>
        <taxon>Pichiales</taxon>
        <taxon>Pichiaceae</taxon>
        <taxon>Ogataea</taxon>
        <taxon>Ogataea/Candida clade</taxon>
    </lineage>
</organism>
<evidence type="ECO:0000259" key="4">
    <source>
        <dbReference type="Pfam" id="PF16558"/>
    </source>
</evidence>
<dbReference type="Pfam" id="PF03152">
    <property type="entry name" value="UFD1_N1"/>
    <property type="match status" value="1"/>
</dbReference>
<dbReference type="InterPro" id="IPR032353">
    <property type="entry name" value="AZUL"/>
</dbReference>
<feature type="domain" description="Ubiquitin-protein ligase E3A N-terminal zinc-binding" evidence="4">
    <location>
        <begin position="551"/>
        <end position="580"/>
    </location>
</feature>
<keyword evidence="8" id="KW-1185">Reference proteome</keyword>
<evidence type="ECO:0000256" key="2">
    <source>
        <dbReference type="ARBA" id="ARBA00022786"/>
    </source>
</evidence>
<evidence type="ECO:0000313" key="7">
    <source>
        <dbReference type="EMBL" id="ODV85266.1"/>
    </source>
</evidence>
<dbReference type="GO" id="GO:0036503">
    <property type="term" value="P:ERAD pathway"/>
    <property type="evidence" value="ECO:0007669"/>
    <property type="project" value="TreeGrafter"/>
</dbReference>
<dbReference type="InterPro" id="IPR042556">
    <property type="entry name" value="AZUL_sf"/>
</dbReference>
<gene>
    <name evidence="7" type="ORF">CANARDRAFT_7910</name>
</gene>
<sequence>MTRMVDDLMINETLNYNSLLHKKSRLPYYSDRIVLPQSILESLVNQQRTASIDILPHPLIFKLTTNEDSSSCFAGVKEFSSDEGFIELPGLLIEKLKLKVSAPLKIELVQNIPKGTDLSLKPLEIYDEIHDWKWFLEAKLNHSYTTLTNGDTIYFKDDQRLDKIYKLQICNTSPGETVSVIDTDINLDIVPLDENMAAELLRQRSKTDEIINVEINKAITVVSGQKLKVDLGDFLHLEDSAQLVIESTSDIIVSNNRYISDDSFVWSTFNSGVKQIKIGKTNQLLKSQVFMMPMDVPKATAELKVTIVDHTATEHVTESENELDSDHVICSNCNSTILKQSQFMHENFCRRNNIKCQKGCNKVFIKSSLDQHWHCCNSFGDTPEALELHNHYLHNDLSLDLDTLKSIVCPSCHDEEFKNIFELAFHKSTTCAGLLHECRFCHLLQPQGTPTTESVVAGMSQHEYECGSKTNQCSKCGRLIRLRDFETHFKLHELNRIGQAKPIKCSNINCIRIVKNVADSNAIGLCDFCYGPLYSNVNDPTLSKLKARVERRYILQLNAGCGNTWCKNPECKSSGLSPTRTMMEIINYVRTELVPLVGIGSNSDSSCSFCVDLGTTKASLAAHFIAENYQGYEFEWICKALGEVKFVNNGDISDLNRVNEWLLEYGVKKEE</sequence>
<evidence type="ECO:0000256" key="1">
    <source>
        <dbReference type="ARBA" id="ARBA00006043"/>
    </source>
</evidence>
<dbReference type="InterPro" id="IPR055417">
    <property type="entry name" value="UFD1_N1"/>
</dbReference>
<dbReference type="STRING" id="983967.A0A1E4T0G9"/>
<dbReference type="Pfam" id="PF24842">
    <property type="entry name" value="UFD1_N2"/>
    <property type="match status" value="1"/>
</dbReference>
<dbReference type="InterPro" id="IPR055418">
    <property type="entry name" value="UFD1_N2"/>
</dbReference>
<comment type="similarity">
    <text evidence="1">Belongs to the UFD1 family.</text>
</comment>
<dbReference type="Proteomes" id="UP000094801">
    <property type="component" value="Unassembled WGS sequence"/>
</dbReference>
<reference evidence="8" key="1">
    <citation type="submission" date="2016-04" db="EMBL/GenBank/DDBJ databases">
        <title>Comparative genomics of biotechnologically important yeasts.</title>
        <authorList>
            <consortium name="DOE Joint Genome Institute"/>
            <person name="Riley R."/>
            <person name="Haridas S."/>
            <person name="Wolfe K.H."/>
            <person name="Lopes M.R."/>
            <person name="Hittinger C.T."/>
            <person name="Goker M."/>
            <person name="Salamov A."/>
            <person name="Wisecaver J."/>
            <person name="Long T.M."/>
            <person name="Aerts A.L."/>
            <person name="Barry K."/>
            <person name="Choi C."/>
            <person name="Clum A."/>
            <person name="Coughlan A.Y."/>
            <person name="Deshpande S."/>
            <person name="Douglass A.P."/>
            <person name="Hanson S.J."/>
            <person name="Klenk H.-P."/>
            <person name="Labutti K."/>
            <person name="Lapidus A."/>
            <person name="Lindquist E."/>
            <person name="Lipzen A."/>
            <person name="Meier-Kolthoff J.P."/>
            <person name="Ohm R.A."/>
            <person name="Otillar R.P."/>
            <person name="Pangilinan J."/>
            <person name="Peng Y."/>
            <person name="Rokas A."/>
            <person name="Rosa C.A."/>
            <person name="Scheuner C."/>
            <person name="Sibirny A.A."/>
            <person name="Slot J.C."/>
            <person name="Stielow J.B."/>
            <person name="Sun H."/>
            <person name="Kurtzman C.P."/>
            <person name="Blackwell M."/>
            <person name="Grigoriev I.V."/>
            <person name="Jeffries T.W."/>
        </authorList>
    </citation>
    <scope>NUCLEOTIDE SEQUENCE [LARGE SCALE GENOMIC DNA]</scope>
    <source>
        <strain evidence="8">NRRL YB-2248</strain>
    </source>
</reference>
<dbReference type="Gene3D" id="3.10.330.10">
    <property type="match status" value="1"/>
</dbReference>
<dbReference type="GO" id="GO:0034098">
    <property type="term" value="C:VCP-NPL4-UFD1 AAA ATPase complex"/>
    <property type="evidence" value="ECO:0007669"/>
    <property type="project" value="TreeGrafter"/>
</dbReference>
<dbReference type="InterPro" id="IPR042299">
    <property type="entry name" value="Ufd1-like_Nn"/>
</dbReference>
<feature type="domain" description="Ubiquitin fusion degradation protein UFD1 N-terminal subdomain 2" evidence="6">
    <location>
        <begin position="120"/>
        <end position="191"/>
    </location>
</feature>